<dbReference type="Proteomes" id="UP000515129">
    <property type="component" value="Unplaced"/>
</dbReference>
<feature type="compositionally biased region" description="Polar residues" evidence="2">
    <location>
        <begin position="108"/>
        <end position="121"/>
    </location>
</feature>
<dbReference type="KEGG" id="caua:113096413"/>
<dbReference type="OrthoDB" id="9634453at2759"/>
<dbReference type="GeneID" id="113096413"/>
<comment type="similarity">
    <text evidence="1">Belongs to the NUT family.</text>
</comment>
<feature type="compositionally biased region" description="Basic residues" evidence="2">
    <location>
        <begin position="739"/>
        <end position="750"/>
    </location>
</feature>
<organism evidence="4 5">
    <name type="scientific">Carassius auratus</name>
    <name type="common">Goldfish</name>
    <dbReference type="NCBI Taxonomy" id="7957"/>
    <lineage>
        <taxon>Eukaryota</taxon>
        <taxon>Metazoa</taxon>
        <taxon>Chordata</taxon>
        <taxon>Craniata</taxon>
        <taxon>Vertebrata</taxon>
        <taxon>Euteleostomi</taxon>
        <taxon>Actinopterygii</taxon>
        <taxon>Neopterygii</taxon>
        <taxon>Teleostei</taxon>
        <taxon>Ostariophysi</taxon>
        <taxon>Cypriniformes</taxon>
        <taxon>Cyprinidae</taxon>
        <taxon>Cyprininae</taxon>
        <taxon>Carassius</taxon>
    </lineage>
</organism>
<feature type="compositionally biased region" description="Basic and acidic residues" evidence="2">
    <location>
        <begin position="319"/>
        <end position="349"/>
    </location>
</feature>
<feature type="region of interest" description="Disordered" evidence="2">
    <location>
        <begin position="1"/>
        <end position="65"/>
    </location>
</feature>
<protein>
    <submittedName>
        <fullName evidence="5">Uncharacterized protein LOC113096413</fullName>
    </submittedName>
</protein>
<name>A0A6P6P974_CARAU</name>
<feature type="region of interest" description="Disordered" evidence="2">
    <location>
        <begin position="731"/>
        <end position="750"/>
    </location>
</feature>
<feature type="compositionally biased region" description="Polar residues" evidence="2">
    <location>
        <begin position="13"/>
        <end position="28"/>
    </location>
</feature>
<feature type="domain" description="Nuclear Testis protein N-terminal" evidence="3">
    <location>
        <begin position="241"/>
        <end position="325"/>
    </location>
</feature>
<dbReference type="PANTHER" id="PTHR22879">
    <property type="entry name" value="NUT FAMILY MEMBER 1"/>
    <property type="match status" value="1"/>
</dbReference>
<evidence type="ECO:0000259" key="3">
    <source>
        <dbReference type="Pfam" id="PF12881"/>
    </source>
</evidence>
<feature type="region of interest" description="Disordered" evidence="2">
    <location>
        <begin position="314"/>
        <end position="357"/>
    </location>
</feature>
<dbReference type="InterPro" id="IPR024310">
    <property type="entry name" value="NUT"/>
</dbReference>
<evidence type="ECO:0000256" key="1">
    <source>
        <dbReference type="ARBA" id="ARBA00010586"/>
    </source>
</evidence>
<feature type="compositionally biased region" description="Polar residues" evidence="2">
    <location>
        <begin position="600"/>
        <end position="624"/>
    </location>
</feature>
<feature type="compositionally biased region" description="Polar residues" evidence="2">
    <location>
        <begin position="82"/>
        <end position="101"/>
    </location>
</feature>
<evidence type="ECO:0000313" key="4">
    <source>
        <dbReference type="Proteomes" id="UP000515129"/>
    </source>
</evidence>
<dbReference type="InterPro" id="IPR024309">
    <property type="entry name" value="NUT_N"/>
</dbReference>
<feature type="region of interest" description="Disordered" evidence="2">
    <location>
        <begin position="596"/>
        <end position="645"/>
    </location>
</feature>
<feature type="region of interest" description="Disordered" evidence="2">
    <location>
        <begin position="78"/>
        <end position="136"/>
    </location>
</feature>
<evidence type="ECO:0000313" key="5">
    <source>
        <dbReference type="RefSeq" id="XP_026117578.1"/>
    </source>
</evidence>
<gene>
    <name evidence="5" type="primary">LOC113096413</name>
</gene>
<evidence type="ECO:0000256" key="2">
    <source>
        <dbReference type="SAM" id="MobiDB-lite"/>
    </source>
</evidence>
<dbReference type="AlphaFoldDB" id="A0A6P6P974"/>
<sequence>MENLHPLCGDQSAPEQAFSSLSHSNIHQESPERWQTPPEAGEAVLSHLNPEETNTESGDDQTPALLGLLPETSAAAHRKLGDTSQTSAGSSQLHQGFQPTSEDPGPSFFSSPAHVNNTSRPPNRLHVPPPVHQQTASPLNIKPVALFTDINPSFHIPRVYPHMMPHFNPSWPVLVPHIVSNGSVARPGPFCAVFTPQPCRASLAALVAYEDPCCSSRVFGARLKVYSAPAPHLQTIRTDGDVQERFRHWQRLRETTRLFCSRRSDADALACFFTRVLPSLSALRPDLSFSAAVNTALQDWNNISVSERQTHYNTARTFTEMEKQDKSADRDPTAPQTDKHKGQHPEGKKTEKRSKKGVQELAEGALAEYSQLMDALESKVSDGSEVTAAEDEDVCALFINQLLGDTTEAGLDMDYISSLLSTEDSQDTLPGMNPEPVAGCSDWISEDQIVSPSAVQKDFSTSDSTHHMMENVLVPFQDNTNAFQTLAQPLLANPEGLSARTDPNASVQEAPHPDLHNFGPEVDGNQKDETLSVAELDYATQPNCFSLQNYNSHHAAFPKNDPEPPETPVNEHRGEVNMVVGQKTEECMHVGRIKDKNNMDSETPIKSQRTRSVCSKQTLSNIEENNVHENKKHKRQKPKLDDKDKRRLKTVENGCRRTQRKSVMKRRARAKKTDSKIMVKKVEIQQRVNITETRSSAMGSGNLHKHDAQIRKTRGQHLVEECERLKTIRQEQRTTTSRKTAKLIGRRGPC</sequence>
<dbReference type="RefSeq" id="XP_026117578.1">
    <property type="nucleotide sequence ID" value="XM_026261793.1"/>
</dbReference>
<proteinExistence type="inferred from homology"/>
<keyword evidence="4" id="KW-1185">Reference proteome</keyword>
<dbReference type="Pfam" id="PF12881">
    <property type="entry name" value="NUT"/>
    <property type="match status" value="1"/>
</dbReference>
<reference evidence="5" key="1">
    <citation type="submission" date="2025-08" db="UniProtKB">
        <authorList>
            <consortium name="RefSeq"/>
        </authorList>
    </citation>
    <scope>IDENTIFICATION</scope>
    <source>
        <strain evidence="5">Wakin</strain>
        <tissue evidence="5">Muscle</tissue>
    </source>
</reference>
<accession>A0A6P6P974</accession>